<organism evidence="1 2">
    <name type="scientific">Lactococcus lactis</name>
    <dbReference type="NCBI Taxonomy" id="1358"/>
    <lineage>
        <taxon>Bacteria</taxon>
        <taxon>Bacillati</taxon>
        <taxon>Bacillota</taxon>
        <taxon>Bacilli</taxon>
        <taxon>Lactobacillales</taxon>
        <taxon>Streptococcaceae</taxon>
        <taxon>Lactococcus</taxon>
    </lineage>
</organism>
<dbReference type="AlphaFoldDB" id="A0ABD5GML6"/>
<proteinExistence type="predicted"/>
<reference evidence="1 2" key="1">
    <citation type="submission" date="2023-10" db="EMBL/GenBank/DDBJ databases">
        <title>Production of high quality cheese from raw caw milk (raw cheese).</title>
        <authorList>
            <person name="Samouris G."/>
        </authorList>
    </citation>
    <scope>NUCLEOTIDE SEQUENCE [LARGE SCALE GENOMIC DNA]</scope>
    <source>
        <strain evidence="1 2">MRS-5</strain>
    </source>
</reference>
<evidence type="ECO:0000313" key="2">
    <source>
        <dbReference type="Proteomes" id="UP001186159"/>
    </source>
</evidence>
<name>A0ABD5GML6_9LACT</name>
<dbReference type="EMBL" id="JAWHVN010000024">
    <property type="protein sequence ID" value="MDV2618250.1"/>
    <property type="molecule type" value="Genomic_DNA"/>
</dbReference>
<comment type="caution">
    <text evidence="1">The sequence shown here is derived from an EMBL/GenBank/DDBJ whole genome shotgun (WGS) entry which is preliminary data.</text>
</comment>
<sequence>MTDVTEAIEIIFPINYDSEEDLYIHLQDWAYYHMELLSVFINPLTGIIY</sequence>
<evidence type="ECO:0000313" key="1">
    <source>
        <dbReference type="EMBL" id="MDV2618250.1"/>
    </source>
</evidence>
<dbReference type="RefSeq" id="WP_317070650.1">
    <property type="nucleotide sequence ID" value="NZ_JAWHVN010000024.1"/>
</dbReference>
<protein>
    <submittedName>
        <fullName evidence="1">Uncharacterized protein</fullName>
    </submittedName>
</protein>
<accession>A0ABD5GML6</accession>
<dbReference type="Proteomes" id="UP001186159">
    <property type="component" value="Unassembled WGS sequence"/>
</dbReference>
<gene>
    <name evidence="1" type="ORF">RZO27_03775</name>
</gene>